<dbReference type="Gene3D" id="1.10.287.1130">
    <property type="entry name" value="CytochromE C oxidase copper chaperone"/>
    <property type="match status" value="1"/>
</dbReference>
<evidence type="ECO:0000313" key="9">
    <source>
        <dbReference type="EMBL" id="QID79962.1"/>
    </source>
</evidence>
<dbReference type="AlphaFoldDB" id="A0A6C1DSF9"/>
<dbReference type="PROSITE" id="PS51808">
    <property type="entry name" value="CHCH"/>
    <property type="match status" value="1"/>
</dbReference>
<reference evidence="9 10" key="1">
    <citation type="journal article" date="2019" name="BMC Genomics">
        <title>Chromosome level assembly and comparative genome analysis confirm lager-brewing yeasts originated from a single hybridization.</title>
        <authorList>
            <person name="Salazar A.N."/>
            <person name="Gorter de Vries A.R."/>
            <person name="van den Broek M."/>
            <person name="Brouwers N."/>
            <person name="de la Torre Cortes P."/>
            <person name="Kuijpers N.G.A."/>
            <person name="Daran J.G."/>
            <person name="Abeel T."/>
        </authorList>
    </citation>
    <scope>NUCLEOTIDE SEQUENCE [LARGE SCALE GENOMIC DNA]</scope>
    <source>
        <strain evidence="9 10">CBS 1483</strain>
    </source>
</reference>
<dbReference type="Pfam" id="PF06747">
    <property type="entry name" value="CHCH"/>
    <property type="match status" value="1"/>
</dbReference>
<evidence type="ECO:0000256" key="4">
    <source>
        <dbReference type="ARBA" id="ARBA00023157"/>
    </source>
</evidence>
<dbReference type="InterPro" id="IPR010625">
    <property type="entry name" value="CHCH"/>
</dbReference>
<protein>
    <recommendedName>
        <fullName evidence="6">Cytochrome c oxidase-assembly factor COX23, mitochondrial</fullName>
    </recommendedName>
</protein>
<dbReference type="PANTHER" id="PTHR46811">
    <property type="entry name" value="COILED-COIL-HELIX-COILED-COIL-HELIX DOMAIN-CONTAINING PROTEIN 7"/>
    <property type="match status" value="1"/>
</dbReference>
<evidence type="ECO:0000256" key="2">
    <source>
        <dbReference type="ARBA" id="ARBA00004569"/>
    </source>
</evidence>
<evidence type="ECO:0000256" key="1">
    <source>
        <dbReference type="ARBA" id="ARBA00003875"/>
    </source>
</evidence>
<evidence type="ECO:0000313" key="10">
    <source>
        <dbReference type="Proteomes" id="UP000501346"/>
    </source>
</evidence>
<keyword evidence="3" id="KW-0496">Mitochondrion</keyword>
<evidence type="ECO:0000256" key="5">
    <source>
        <dbReference type="ARBA" id="ARBA00038264"/>
    </source>
</evidence>
<dbReference type="SMR" id="A0A6C1DSF9"/>
<keyword evidence="10" id="KW-1185">Reference proteome</keyword>
<keyword evidence="4" id="KW-1015">Disulfide bond</keyword>
<evidence type="ECO:0000256" key="6">
    <source>
        <dbReference type="ARBA" id="ARBA00041104"/>
    </source>
</evidence>
<dbReference type="InterPro" id="IPR051040">
    <property type="entry name" value="COX23"/>
</dbReference>
<dbReference type="PANTHER" id="PTHR46811:SF1">
    <property type="entry name" value="COILED-COIL-HELIX-COILED-COIL-HELIX DOMAIN-CONTAINING PROTEIN 7"/>
    <property type="match status" value="1"/>
</dbReference>
<dbReference type="GO" id="GO:0005758">
    <property type="term" value="C:mitochondrial intermembrane space"/>
    <property type="evidence" value="ECO:0007669"/>
    <property type="project" value="UniProtKB-SubCell"/>
</dbReference>
<gene>
    <name evidence="9" type="primary">COX23_1</name>
    <name evidence="9" type="ORF">GRS66_002263</name>
</gene>
<dbReference type="SUPFAM" id="SSF47072">
    <property type="entry name" value="Cysteine alpha-hairpin motif"/>
    <property type="match status" value="1"/>
</dbReference>
<feature type="domain" description="CHCH" evidence="8">
    <location>
        <begin position="104"/>
        <end position="138"/>
    </location>
</feature>
<feature type="region of interest" description="Disordered" evidence="7">
    <location>
        <begin position="1"/>
        <end position="86"/>
    </location>
</feature>
<comment type="function">
    <text evidence="1">Required for the assembly of cytochrome c oxidase.</text>
</comment>
<name>A0A6C1DSF9_SACPS</name>
<evidence type="ECO:0000256" key="3">
    <source>
        <dbReference type="ARBA" id="ARBA00023128"/>
    </source>
</evidence>
<dbReference type="GO" id="GO:0033108">
    <property type="term" value="P:mitochondrial respiratory chain complex assembly"/>
    <property type="evidence" value="ECO:0007669"/>
    <property type="project" value="TreeGrafter"/>
</dbReference>
<comment type="similarity">
    <text evidence="5">Belongs to the COX23 family.</text>
</comment>
<accession>A0A6C1DSF9</accession>
<dbReference type="Proteomes" id="UP000501346">
    <property type="component" value="Chromosome ScVIII"/>
</dbReference>
<dbReference type="InterPro" id="IPR009069">
    <property type="entry name" value="Cys_alpha_HP_mot_SF"/>
</dbReference>
<comment type="subcellular location">
    <subcellularLocation>
        <location evidence="2">Mitochondrion intermembrane space</location>
    </subcellularLocation>
</comment>
<evidence type="ECO:0000256" key="7">
    <source>
        <dbReference type="SAM" id="MobiDB-lite"/>
    </source>
</evidence>
<organism evidence="9 10">
    <name type="scientific">Saccharomyces pastorianus</name>
    <name type="common">Lager yeast</name>
    <name type="synonym">Saccharomyces cerevisiae x Saccharomyces eubayanus</name>
    <dbReference type="NCBI Taxonomy" id="27292"/>
    <lineage>
        <taxon>Eukaryota</taxon>
        <taxon>Fungi</taxon>
        <taxon>Dikarya</taxon>
        <taxon>Ascomycota</taxon>
        <taxon>Saccharomycotina</taxon>
        <taxon>Saccharomycetes</taxon>
        <taxon>Saccharomycetales</taxon>
        <taxon>Saccharomycetaceae</taxon>
        <taxon>Saccharomyces</taxon>
    </lineage>
</organism>
<dbReference type="OrthoDB" id="9971592at2759"/>
<evidence type="ECO:0000259" key="8">
    <source>
        <dbReference type="Pfam" id="PF06747"/>
    </source>
</evidence>
<sequence length="151" mass="17318">MEKPSPTRRQTSSLSTISNGMTMTNDNRDTTNTNSGSTSSNNSQPSSSSTPPAASGPVTDRTKVNYVPKSDDPSSFQYYPDDPENPVNKYKFALKADSQYYDPCEESSKLSFQCLERNDYDRSKCQEYFDAYRECKKQWLTARRKNRQQWE</sequence>
<feature type="compositionally biased region" description="Polar residues" evidence="7">
    <location>
        <begin position="7"/>
        <end position="18"/>
    </location>
</feature>
<proteinExistence type="inferred from homology"/>
<dbReference type="EMBL" id="CP048989">
    <property type="protein sequence ID" value="QID79962.1"/>
    <property type="molecule type" value="Genomic_DNA"/>
</dbReference>
<feature type="compositionally biased region" description="Low complexity" evidence="7">
    <location>
        <begin position="19"/>
        <end position="51"/>
    </location>
</feature>